<name>A0A1Q2CHK7_9ACTN</name>
<proteinExistence type="inferred from homology"/>
<comment type="similarity">
    <text evidence="1">Belongs to the ROK (NagC/XylR) family.</text>
</comment>
<dbReference type="AlphaFoldDB" id="A0A1Q2CHK7"/>
<keyword evidence="4" id="KW-1185">Reference proteome</keyword>
<dbReference type="Proteomes" id="UP000188324">
    <property type="component" value="Chromosome"/>
</dbReference>
<dbReference type="EMBL" id="CP019605">
    <property type="protein sequence ID" value="AQP45594.1"/>
    <property type="molecule type" value="Genomic_DNA"/>
</dbReference>
<reference evidence="3 4" key="1">
    <citation type="journal article" date="2016" name="Int. J. Syst. Evol. Microbiol.">
        <title>Tessaracoccus flavus sp. nov., isolated from the drainage system of a lindane-producing factory.</title>
        <authorList>
            <person name="Kumari R."/>
            <person name="Singh P."/>
            <person name="Schumann P."/>
            <person name="Lal R."/>
        </authorList>
    </citation>
    <scope>NUCLEOTIDE SEQUENCE [LARGE SCALE GENOMIC DNA]</scope>
    <source>
        <strain evidence="3 4">RP1T</strain>
    </source>
</reference>
<dbReference type="RefSeq" id="WP_077343802.1">
    <property type="nucleotide sequence ID" value="NZ_CP019605.1"/>
</dbReference>
<evidence type="ECO:0000259" key="2">
    <source>
        <dbReference type="Pfam" id="PF09339"/>
    </source>
</evidence>
<dbReference type="GO" id="GO:0006355">
    <property type="term" value="P:regulation of DNA-templated transcription"/>
    <property type="evidence" value="ECO:0007669"/>
    <property type="project" value="InterPro"/>
</dbReference>
<dbReference type="InterPro" id="IPR036388">
    <property type="entry name" value="WH-like_DNA-bd_sf"/>
</dbReference>
<feature type="domain" description="HTH iclR-type" evidence="2">
    <location>
        <begin position="38"/>
        <end position="65"/>
    </location>
</feature>
<dbReference type="PANTHER" id="PTHR18964:SF149">
    <property type="entry name" value="BIFUNCTIONAL UDP-N-ACETYLGLUCOSAMINE 2-EPIMERASE_N-ACETYLMANNOSAMINE KINASE"/>
    <property type="match status" value="1"/>
</dbReference>
<evidence type="ECO:0000313" key="4">
    <source>
        <dbReference type="Proteomes" id="UP000188324"/>
    </source>
</evidence>
<dbReference type="Gene3D" id="1.10.10.10">
    <property type="entry name" value="Winged helix-like DNA-binding domain superfamily/Winged helix DNA-binding domain"/>
    <property type="match status" value="1"/>
</dbReference>
<dbReference type="PANTHER" id="PTHR18964">
    <property type="entry name" value="ROK (REPRESSOR, ORF, KINASE) FAMILY"/>
    <property type="match status" value="1"/>
</dbReference>
<evidence type="ECO:0000256" key="1">
    <source>
        <dbReference type="ARBA" id="ARBA00006479"/>
    </source>
</evidence>
<dbReference type="InterPro" id="IPR043129">
    <property type="entry name" value="ATPase_NBD"/>
</dbReference>
<gene>
    <name evidence="3" type="ORF">RPIT_12900</name>
</gene>
<dbReference type="KEGG" id="tfl:RPIT_12900"/>
<protein>
    <recommendedName>
        <fullName evidence="2">HTH iclR-type domain-containing protein</fullName>
    </recommendedName>
</protein>
<dbReference type="InterPro" id="IPR005471">
    <property type="entry name" value="Tscrpt_reg_IclR_N"/>
</dbReference>
<dbReference type="STRING" id="1610493.RPIT_12900"/>
<evidence type="ECO:0000313" key="3">
    <source>
        <dbReference type="EMBL" id="AQP45594.1"/>
    </source>
</evidence>
<sequence length="402" mass="42027">MANTEVEVGVARQGSLRANNLSLAARFIYRSATPVARVDVANATGMTRSTASRLVDDLVSGGIVSESAPTLTNRRGRPAVPLRPAAGTLVALGLEINVTHMAARLVDLTGDVIDAADEMGDFIGADPAELSARLARMGRQVLDARPEGTRLAAIRVALPGLVDSTTNVLLRAPNLSWHNIAAGELLREAGLTEVGEVDFGVANEADCAAFYVGHDAPGRPSAFNDFLYLSGETGIGSALLRSGRVALGTRGWAGEIGHVCISPDGPLCRCGARGCLERYAGTGALIERAGVDDISDFQALVAAGDHDALISLDEAGRALGIALSNALNLLDETTIVLGGDLALFIDHYRPLIERELETRHLARAFVDVQLSAATPDHAAPALGAAYSGLDRVLAEPSRWCDA</sequence>
<dbReference type="InterPro" id="IPR000600">
    <property type="entry name" value="ROK"/>
</dbReference>
<dbReference type="Pfam" id="PF09339">
    <property type="entry name" value="HTH_IclR"/>
    <property type="match status" value="1"/>
</dbReference>
<accession>A0A1Q2CHK7</accession>
<dbReference type="GO" id="GO:0003677">
    <property type="term" value="F:DNA binding"/>
    <property type="evidence" value="ECO:0007669"/>
    <property type="project" value="InterPro"/>
</dbReference>
<dbReference type="InterPro" id="IPR036390">
    <property type="entry name" value="WH_DNA-bd_sf"/>
</dbReference>
<organism evidence="3 4">
    <name type="scientific">Tessaracoccus flavus</name>
    <dbReference type="NCBI Taxonomy" id="1610493"/>
    <lineage>
        <taxon>Bacteria</taxon>
        <taxon>Bacillati</taxon>
        <taxon>Actinomycetota</taxon>
        <taxon>Actinomycetes</taxon>
        <taxon>Propionibacteriales</taxon>
        <taxon>Propionibacteriaceae</taxon>
        <taxon>Tessaracoccus</taxon>
    </lineage>
</organism>
<dbReference type="Gene3D" id="3.30.420.40">
    <property type="match status" value="2"/>
</dbReference>
<dbReference type="OrthoDB" id="3225083at2"/>
<dbReference type="SUPFAM" id="SSF46785">
    <property type="entry name" value="Winged helix' DNA-binding domain"/>
    <property type="match status" value="1"/>
</dbReference>
<dbReference type="SUPFAM" id="SSF53067">
    <property type="entry name" value="Actin-like ATPase domain"/>
    <property type="match status" value="2"/>
</dbReference>
<dbReference type="Pfam" id="PF00480">
    <property type="entry name" value="ROK"/>
    <property type="match status" value="1"/>
</dbReference>